<dbReference type="PRINTS" id="PR00471">
    <property type="entry name" value="ACETATEKNASE"/>
</dbReference>
<dbReference type="GO" id="GO:0008776">
    <property type="term" value="F:acetate kinase activity"/>
    <property type="evidence" value="ECO:0007669"/>
    <property type="project" value="UniProtKB-UniRule"/>
</dbReference>
<comment type="pathway">
    <text evidence="7">Metabolic intermediate biosynthesis; acetyl-CoA biosynthesis; acetyl-CoA from acetate: step 1/2.</text>
</comment>
<sequence length="399" mass="43752">MKILVLNSGSSSVKYQLIDMDNESVLAKGVVERIGITDSVLEHEPADREAIVIKEDIPDHAAAIKMVIEALLNEEHGVLNDIDEINAVGHRVVHGGEKFASSILIDKEVIKEIEDVSDLAPLHNPHNLTGIRVCNDLLEDKPQVAVFDTAFHQTMPNRAFMYALPYEYYERYGIRRYGFHGTSHKYVAQRTSALMDRPLEDLKIITCHLGNGASITAIDGGKSIDTSMGLTPLEGLMMGTRCGDIDPAIIPFVMEKEGLTMAEMDSIMNKKSGLLGVSGISSDSRDVEAAAGEDNKRAEIALEMFDYRVAKYVGAYVAAMGGVDAIVFTAGIGENQKRTRADVINNLKFLNIKLNKEANNSRGKEILISTEDSSVKVFVIPTNEELMIARDTQEIVSAL</sequence>
<keyword evidence="6 7" id="KW-0067">ATP-binding</keyword>
<evidence type="ECO:0000256" key="7">
    <source>
        <dbReference type="HAMAP-Rule" id="MF_00020"/>
    </source>
</evidence>
<dbReference type="GO" id="GO:0006083">
    <property type="term" value="P:acetate metabolic process"/>
    <property type="evidence" value="ECO:0007669"/>
    <property type="project" value="TreeGrafter"/>
</dbReference>
<dbReference type="InterPro" id="IPR000890">
    <property type="entry name" value="Aliphatic_acid_kin_short-chain"/>
</dbReference>
<feature type="site" description="Transition state stabilizer" evidence="7">
    <location>
        <position position="241"/>
    </location>
</feature>
<keyword evidence="5 7" id="KW-0418">Kinase</keyword>
<evidence type="ECO:0000256" key="3">
    <source>
        <dbReference type="ARBA" id="ARBA00022679"/>
    </source>
</evidence>
<dbReference type="InterPro" id="IPR023865">
    <property type="entry name" value="Aliphatic_acid_kinase_CS"/>
</dbReference>
<dbReference type="CDD" id="cd24010">
    <property type="entry name" value="ASKHA_NBD_AcK_PK"/>
    <property type="match status" value="1"/>
</dbReference>
<dbReference type="PROSITE" id="PS01076">
    <property type="entry name" value="ACETATE_KINASE_2"/>
    <property type="match status" value="1"/>
</dbReference>
<feature type="binding site" evidence="7">
    <location>
        <position position="384"/>
    </location>
    <ligand>
        <name>Mg(2+)</name>
        <dbReference type="ChEBI" id="CHEBI:18420"/>
    </ligand>
</feature>
<evidence type="ECO:0000256" key="1">
    <source>
        <dbReference type="ARBA" id="ARBA00008748"/>
    </source>
</evidence>
<dbReference type="PANTHER" id="PTHR21060:SF15">
    <property type="entry name" value="ACETATE KINASE-RELATED"/>
    <property type="match status" value="1"/>
</dbReference>
<feature type="binding site" evidence="7">
    <location>
        <position position="7"/>
    </location>
    <ligand>
        <name>Mg(2+)</name>
        <dbReference type="ChEBI" id="CHEBI:18420"/>
    </ligand>
</feature>
<evidence type="ECO:0000256" key="8">
    <source>
        <dbReference type="RuleBase" id="RU003835"/>
    </source>
</evidence>
<dbReference type="HAMAP" id="MF_00020">
    <property type="entry name" value="Acetate_kinase"/>
    <property type="match status" value="1"/>
</dbReference>
<keyword evidence="4 7" id="KW-0547">Nucleotide-binding</keyword>
<dbReference type="InterPro" id="IPR043129">
    <property type="entry name" value="ATPase_NBD"/>
</dbReference>
<feature type="binding site" evidence="7">
    <location>
        <begin position="331"/>
        <end position="335"/>
    </location>
    <ligand>
        <name>ATP</name>
        <dbReference type="ChEBI" id="CHEBI:30616"/>
    </ligand>
</feature>
<dbReference type="RefSeq" id="WP_230866668.1">
    <property type="nucleotide sequence ID" value="NZ_CP046640.1"/>
</dbReference>
<dbReference type="PANTHER" id="PTHR21060">
    <property type="entry name" value="ACETATE KINASE"/>
    <property type="match status" value="1"/>
</dbReference>
<dbReference type="GO" id="GO:0006085">
    <property type="term" value="P:acetyl-CoA biosynthetic process"/>
    <property type="evidence" value="ECO:0007669"/>
    <property type="project" value="UniProtKB-UniRule"/>
</dbReference>
<comment type="cofactor">
    <cofactor evidence="7">
        <name>Mg(2+)</name>
        <dbReference type="ChEBI" id="CHEBI:18420"/>
    </cofactor>
    <cofactor evidence="7">
        <name>Mn(2+)</name>
        <dbReference type="ChEBI" id="CHEBI:29035"/>
    </cofactor>
    <text evidence="7">Mg(2+). Can also accept Mn(2+).</text>
</comment>
<evidence type="ECO:0000256" key="5">
    <source>
        <dbReference type="ARBA" id="ARBA00022777"/>
    </source>
</evidence>
<dbReference type="UniPathway" id="UPA00340">
    <property type="reaction ID" value="UER00458"/>
</dbReference>
<dbReference type="SUPFAM" id="SSF53067">
    <property type="entry name" value="Actin-like ATPase domain"/>
    <property type="match status" value="2"/>
</dbReference>
<protein>
    <recommendedName>
        <fullName evidence="7">Acetate kinase</fullName>
        <ecNumber evidence="7">2.7.2.1</ecNumber>
    </recommendedName>
    <alternativeName>
        <fullName evidence="7">Acetokinase</fullName>
    </alternativeName>
</protein>
<feature type="active site" description="Proton donor/acceptor" evidence="7">
    <location>
        <position position="148"/>
    </location>
</feature>
<dbReference type="GO" id="GO:0005737">
    <property type="term" value="C:cytoplasm"/>
    <property type="evidence" value="ECO:0007669"/>
    <property type="project" value="UniProtKB-SubCell"/>
</dbReference>
<dbReference type="GO" id="GO:0005524">
    <property type="term" value="F:ATP binding"/>
    <property type="evidence" value="ECO:0007669"/>
    <property type="project" value="UniProtKB-KW"/>
</dbReference>
<accession>A0A8A7KAE1</accession>
<keyword evidence="7" id="KW-0460">Magnesium</keyword>
<comment type="function">
    <text evidence="7">Catalyzes the formation of acetyl phosphate from acetate and ATP. Can also catalyze the reverse reaction.</text>
</comment>
<proteinExistence type="inferred from homology"/>
<keyword evidence="7" id="KW-0479">Metal-binding</keyword>
<comment type="subcellular location">
    <subcellularLocation>
        <location evidence="7">Cytoplasm</location>
    </subcellularLocation>
</comment>
<dbReference type="KEGG" id="ifn:GM661_09570"/>
<evidence type="ECO:0000256" key="2">
    <source>
        <dbReference type="ARBA" id="ARBA00022490"/>
    </source>
</evidence>
<comment type="similarity">
    <text evidence="1 7 8">Belongs to the acetokinase family.</text>
</comment>
<keyword evidence="3 7" id="KW-0808">Transferase</keyword>
<evidence type="ECO:0000313" key="9">
    <source>
        <dbReference type="EMBL" id="QTL98210.1"/>
    </source>
</evidence>
<feature type="binding site" evidence="7">
    <location>
        <position position="91"/>
    </location>
    <ligand>
        <name>substrate</name>
    </ligand>
</feature>
<evidence type="ECO:0000256" key="4">
    <source>
        <dbReference type="ARBA" id="ARBA00022741"/>
    </source>
</evidence>
<comment type="subunit">
    <text evidence="7">Homodimer.</text>
</comment>
<name>A0A8A7KAE1_9FIRM</name>
<dbReference type="PROSITE" id="PS01075">
    <property type="entry name" value="ACETATE_KINASE_1"/>
    <property type="match status" value="1"/>
</dbReference>
<comment type="catalytic activity">
    <reaction evidence="7">
        <text>acetate + ATP = acetyl phosphate + ADP</text>
        <dbReference type="Rhea" id="RHEA:11352"/>
        <dbReference type="ChEBI" id="CHEBI:22191"/>
        <dbReference type="ChEBI" id="CHEBI:30089"/>
        <dbReference type="ChEBI" id="CHEBI:30616"/>
        <dbReference type="ChEBI" id="CHEBI:456216"/>
        <dbReference type="EC" id="2.7.2.1"/>
    </reaction>
</comment>
<dbReference type="PIRSF" id="PIRSF000722">
    <property type="entry name" value="Acetate_prop_kin"/>
    <property type="match status" value="1"/>
</dbReference>
<evidence type="ECO:0000256" key="6">
    <source>
        <dbReference type="ARBA" id="ARBA00022840"/>
    </source>
</evidence>
<keyword evidence="10" id="KW-1185">Reference proteome</keyword>
<dbReference type="Pfam" id="PF00871">
    <property type="entry name" value="Acetate_kinase"/>
    <property type="match status" value="1"/>
</dbReference>
<dbReference type="NCBIfam" id="TIGR00016">
    <property type="entry name" value="ackA"/>
    <property type="match status" value="1"/>
</dbReference>
<reference evidence="9" key="1">
    <citation type="submission" date="2019-12" db="EMBL/GenBank/DDBJ databases">
        <authorList>
            <person name="zhang j."/>
            <person name="sun C.M."/>
        </authorList>
    </citation>
    <scope>NUCLEOTIDE SEQUENCE</scope>
    <source>
        <strain evidence="9">NS-1</strain>
    </source>
</reference>
<organism evidence="9 10">
    <name type="scientific">Iocasia fonsfrigidae</name>
    <dbReference type="NCBI Taxonomy" id="2682810"/>
    <lineage>
        <taxon>Bacteria</taxon>
        <taxon>Bacillati</taxon>
        <taxon>Bacillota</taxon>
        <taxon>Clostridia</taxon>
        <taxon>Halanaerobiales</taxon>
        <taxon>Halanaerobiaceae</taxon>
        <taxon>Iocasia</taxon>
    </lineage>
</organism>
<feature type="binding site" evidence="7">
    <location>
        <begin position="208"/>
        <end position="212"/>
    </location>
    <ligand>
        <name>ATP</name>
        <dbReference type="ChEBI" id="CHEBI:30616"/>
    </ligand>
</feature>
<dbReference type="Proteomes" id="UP000665020">
    <property type="component" value="Chromosome"/>
</dbReference>
<feature type="binding site" evidence="7">
    <location>
        <begin position="283"/>
        <end position="285"/>
    </location>
    <ligand>
        <name>ATP</name>
        <dbReference type="ChEBI" id="CHEBI:30616"/>
    </ligand>
</feature>
<keyword evidence="2 7" id="KW-0963">Cytoplasm</keyword>
<dbReference type="InterPro" id="IPR004372">
    <property type="entry name" value="Ac/propionate_kinase"/>
</dbReference>
<dbReference type="EMBL" id="CP046640">
    <property type="protein sequence ID" value="QTL98210.1"/>
    <property type="molecule type" value="Genomic_DNA"/>
</dbReference>
<dbReference type="AlphaFoldDB" id="A0A8A7KAE1"/>
<dbReference type="Gene3D" id="3.30.420.40">
    <property type="match status" value="2"/>
</dbReference>
<dbReference type="GO" id="GO:0000287">
    <property type="term" value="F:magnesium ion binding"/>
    <property type="evidence" value="ECO:0007669"/>
    <property type="project" value="UniProtKB-UniRule"/>
</dbReference>
<feature type="site" description="Transition state stabilizer" evidence="7">
    <location>
        <position position="180"/>
    </location>
</feature>
<gene>
    <name evidence="7" type="primary">ackA</name>
    <name evidence="9" type="ORF">GM661_09570</name>
</gene>
<dbReference type="EC" id="2.7.2.1" evidence="7"/>
<evidence type="ECO:0000313" key="10">
    <source>
        <dbReference type="Proteomes" id="UP000665020"/>
    </source>
</evidence>
<feature type="binding site" evidence="7">
    <location>
        <position position="14"/>
    </location>
    <ligand>
        <name>ATP</name>
        <dbReference type="ChEBI" id="CHEBI:30616"/>
    </ligand>
</feature>